<evidence type="ECO:0000256" key="2">
    <source>
        <dbReference type="ARBA" id="ARBA00022884"/>
    </source>
</evidence>
<dbReference type="InterPro" id="IPR020930">
    <property type="entry name" value="Ribosomal_uL5_bac-type"/>
</dbReference>
<accession>A0A4Z0F7N6</accession>
<evidence type="ECO:0000256" key="1">
    <source>
        <dbReference type="ARBA" id="ARBA00022730"/>
    </source>
</evidence>
<dbReference type="NCBIfam" id="NF004128">
    <property type="entry name" value="PRK05618.1-2"/>
    <property type="match status" value="1"/>
</dbReference>
<dbReference type="NCBIfam" id="NF004612">
    <property type="entry name" value="PRK05943.1"/>
    <property type="match status" value="1"/>
</dbReference>
<sequence>MSVETFKVTAASRADAGKGASRRLRRQGDVPGIVYGGDKPPMAITLSNNEMVKHLQHEAFYSHVLELELDGKTESVILKALQRHVYRAGIILHVDFQRVVAGQELHVHVPLHFVGDERSIGAKRGGIVSHLLNEVEVICLPKDLPEFIEVDVSGLDIGEGLHLSDLKLPTGVRLASLSHGESGDLAVVTIVPPKVEPAEASEAPEEG</sequence>
<proteinExistence type="inferred from homology"/>
<keyword evidence="1 5" id="KW-0699">rRNA-binding</keyword>
<feature type="domain" description="Large ribosomal subunit protein bL25 L25" evidence="6">
    <location>
        <begin position="9"/>
        <end position="96"/>
    </location>
</feature>
<reference evidence="8 9" key="1">
    <citation type="journal article" date="2019" name="ISME J.">
        <title>Candidatus Macondimonas diazotrophica, a novel gammaproteobacterial genus dominating crude-oil-contaminated coastal sediments.</title>
        <authorList>
            <person name="Karthikeyan S."/>
            <person name="Konstantinidis K."/>
        </authorList>
    </citation>
    <scope>NUCLEOTIDE SEQUENCE [LARGE SCALE GENOMIC DNA]</scope>
    <source>
        <strain evidence="8 9">KTK01</strain>
    </source>
</reference>
<comment type="similarity">
    <text evidence="5">Belongs to the bacterial ribosomal protein bL25 family. CTC subfamily.</text>
</comment>
<dbReference type="GO" id="GO:0006412">
    <property type="term" value="P:translation"/>
    <property type="evidence" value="ECO:0007669"/>
    <property type="project" value="UniProtKB-UniRule"/>
</dbReference>
<comment type="subunit">
    <text evidence="5">Part of the 50S ribosomal subunit; part of the 5S rRNA/L5/L18/L25 subcomplex. Contacts the 5S rRNA. Binds to the 5S rRNA independently of L5 and L18.</text>
</comment>
<evidence type="ECO:0000313" key="9">
    <source>
        <dbReference type="Proteomes" id="UP000297890"/>
    </source>
</evidence>
<evidence type="ECO:0000256" key="3">
    <source>
        <dbReference type="ARBA" id="ARBA00022980"/>
    </source>
</evidence>
<dbReference type="InterPro" id="IPR029751">
    <property type="entry name" value="Ribosomal_L25_dom"/>
</dbReference>
<gene>
    <name evidence="5" type="primary">rplY</name>
    <name evidence="5" type="synonym">ctc</name>
    <name evidence="8" type="ORF">E4680_12075</name>
</gene>
<keyword evidence="4 5" id="KW-0687">Ribonucleoprotein</keyword>
<dbReference type="InterPro" id="IPR020056">
    <property type="entry name" value="Rbsml_bL25/Gln-tRNA_synth_N"/>
</dbReference>
<dbReference type="CDD" id="cd00495">
    <property type="entry name" value="Ribosomal_L25_TL5_CTC"/>
    <property type="match status" value="1"/>
</dbReference>
<dbReference type="GO" id="GO:0003735">
    <property type="term" value="F:structural constituent of ribosome"/>
    <property type="evidence" value="ECO:0007669"/>
    <property type="project" value="InterPro"/>
</dbReference>
<dbReference type="InterPro" id="IPR020057">
    <property type="entry name" value="Ribosomal_bL25_b-dom"/>
</dbReference>
<dbReference type="InterPro" id="IPR001021">
    <property type="entry name" value="Ribosomal_bL25_long"/>
</dbReference>
<dbReference type="Pfam" id="PF14693">
    <property type="entry name" value="Ribosomal_TL5_C"/>
    <property type="match status" value="1"/>
</dbReference>
<dbReference type="InterPro" id="IPR037121">
    <property type="entry name" value="Ribosomal_bL25_C"/>
</dbReference>
<dbReference type="NCBIfam" id="TIGR00731">
    <property type="entry name" value="bL25_bact_ctc"/>
    <property type="match status" value="1"/>
</dbReference>
<comment type="caution">
    <text evidence="8">The sequence shown here is derived from an EMBL/GenBank/DDBJ whole genome shotgun (WGS) entry which is preliminary data.</text>
</comment>
<evidence type="ECO:0000256" key="4">
    <source>
        <dbReference type="ARBA" id="ARBA00023274"/>
    </source>
</evidence>
<keyword evidence="2 5" id="KW-0694">RNA-binding</keyword>
<dbReference type="GO" id="GO:0022625">
    <property type="term" value="C:cytosolic large ribosomal subunit"/>
    <property type="evidence" value="ECO:0007669"/>
    <property type="project" value="TreeGrafter"/>
</dbReference>
<name>A0A4Z0F7N6_9GAMM</name>
<evidence type="ECO:0000313" key="8">
    <source>
        <dbReference type="EMBL" id="TFZ81547.1"/>
    </source>
</evidence>
<feature type="domain" description="Large ribosomal subunit protein bL25 beta" evidence="7">
    <location>
        <begin position="105"/>
        <end position="194"/>
    </location>
</feature>
<dbReference type="PANTHER" id="PTHR33284">
    <property type="entry name" value="RIBOSOMAL PROTEIN L25/GLN-TRNA SYNTHETASE, ANTI-CODON-BINDING DOMAIN-CONTAINING PROTEIN"/>
    <property type="match status" value="1"/>
</dbReference>
<dbReference type="Proteomes" id="UP000297890">
    <property type="component" value="Unassembled WGS sequence"/>
</dbReference>
<keyword evidence="3 5" id="KW-0689">Ribosomal protein</keyword>
<evidence type="ECO:0000259" key="6">
    <source>
        <dbReference type="Pfam" id="PF01386"/>
    </source>
</evidence>
<dbReference type="Pfam" id="PF01386">
    <property type="entry name" value="Ribosomal_L25p"/>
    <property type="match status" value="1"/>
</dbReference>
<dbReference type="RefSeq" id="WP_135282670.1">
    <property type="nucleotide sequence ID" value="NZ_SRIO01000020.1"/>
</dbReference>
<dbReference type="OrthoDB" id="9806411at2"/>
<dbReference type="AlphaFoldDB" id="A0A4Z0F7N6"/>
<evidence type="ECO:0000259" key="7">
    <source>
        <dbReference type="Pfam" id="PF14693"/>
    </source>
</evidence>
<keyword evidence="9" id="KW-1185">Reference proteome</keyword>
<dbReference type="NCBIfam" id="NF004130">
    <property type="entry name" value="PRK05618.1-5"/>
    <property type="match status" value="1"/>
</dbReference>
<dbReference type="Gene3D" id="2.40.240.10">
    <property type="entry name" value="Ribosomal Protein L25, Chain P"/>
    <property type="match status" value="1"/>
</dbReference>
<dbReference type="GO" id="GO:0008097">
    <property type="term" value="F:5S rRNA binding"/>
    <property type="evidence" value="ECO:0007669"/>
    <property type="project" value="InterPro"/>
</dbReference>
<dbReference type="PANTHER" id="PTHR33284:SF1">
    <property type="entry name" value="RIBOSOMAL PROTEIN L25_GLN-TRNA SYNTHETASE, ANTI-CODON-BINDING DOMAIN-CONTAINING PROTEIN"/>
    <property type="match status" value="1"/>
</dbReference>
<comment type="function">
    <text evidence="5">This is one of the proteins that binds to the 5S RNA in the ribosome where it forms part of the central protuberance.</text>
</comment>
<evidence type="ECO:0000256" key="5">
    <source>
        <dbReference type="HAMAP-Rule" id="MF_01334"/>
    </source>
</evidence>
<organism evidence="8 9">
    <name type="scientific">Candidatus Macondimonas diazotrophica</name>
    <dbReference type="NCBI Taxonomy" id="2305248"/>
    <lineage>
        <taxon>Bacteria</taxon>
        <taxon>Pseudomonadati</taxon>
        <taxon>Pseudomonadota</taxon>
        <taxon>Gammaproteobacteria</taxon>
        <taxon>Chromatiales</taxon>
        <taxon>Ectothiorhodospiraceae</taxon>
        <taxon>Candidatus Macondimonas</taxon>
    </lineage>
</organism>
<dbReference type="EMBL" id="SRIO01000020">
    <property type="protein sequence ID" value="TFZ81547.1"/>
    <property type="molecule type" value="Genomic_DNA"/>
</dbReference>
<dbReference type="SUPFAM" id="SSF50715">
    <property type="entry name" value="Ribosomal protein L25-like"/>
    <property type="match status" value="1"/>
</dbReference>
<dbReference type="HAMAP" id="MF_01334">
    <property type="entry name" value="Ribosomal_bL25_CTC"/>
    <property type="match status" value="1"/>
</dbReference>
<protein>
    <recommendedName>
        <fullName evidence="5">Large ribosomal subunit protein bL25</fullName>
    </recommendedName>
    <alternativeName>
        <fullName evidence="5">General stress protein CTC</fullName>
    </alternativeName>
</protein>
<dbReference type="Gene3D" id="2.170.120.20">
    <property type="entry name" value="Ribosomal protein L25, beta domain"/>
    <property type="match status" value="1"/>
</dbReference>
<dbReference type="InterPro" id="IPR011035">
    <property type="entry name" value="Ribosomal_bL25/Gln-tRNA_synth"/>
</dbReference>